<reference evidence="5 6" key="1">
    <citation type="submission" date="2019-02" db="EMBL/GenBank/DDBJ databases">
        <title>Genomic Encyclopedia of Type Strains, Phase IV (KMG-IV): sequencing the most valuable type-strain genomes for metagenomic binning, comparative biology and taxonomic classification.</title>
        <authorList>
            <person name="Goeker M."/>
        </authorList>
    </citation>
    <scope>NUCLEOTIDE SEQUENCE [LARGE SCALE GENOMIC DNA]</scope>
    <source>
        <strain evidence="5 6">DSM 18116</strain>
    </source>
</reference>
<accession>A0A4Q7MWT6</accession>
<protein>
    <submittedName>
        <fullName evidence="5">YaiO family outer membrane protein</fullName>
    </submittedName>
</protein>
<keyword evidence="6" id="KW-1185">Reference proteome</keyword>
<evidence type="ECO:0000313" key="5">
    <source>
        <dbReference type="EMBL" id="RZS71643.1"/>
    </source>
</evidence>
<dbReference type="Proteomes" id="UP000293874">
    <property type="component" value="Unassembled WGS sequence"/>
</dbReference>
<evidence type="ECO:0000256" key="1">
    <source>
        <dbReference type="ARBA" id="ARBA00022737"/>
    </source>
</evidence>
<proteinExistence type="predicted"/>
<dbReference type="RefSeq" id="WP_130542123.1">
    <property type="nucleotide sequence ID" value="NZ_CP042431.1"/>
</dbReference>
<dbReference type="OrthoDB" id="691989at2"/>
<dbReference type="InterPro" id="IPR051685">
    <property type="entry name" value="Ycf3/AcsC/BcsC/TPR_MFPF"/>
</dbReference>
<evidence type="ECO:0000259" key="4">
    <source>
        <dbReference type="Pfam" id="PF19413"/>
    </source>
</evidence>
<dbReference type="NCBIfam" id="TIGR04390">
    <property type="entry name" value="OMP_YaiO_dom"/>
    <property type="match status" value="1"/>
</dbReference>
<keyword evidence="2" id="KW-0802">TPR repeat</keyword>
<dbReference type="Pfam" id="PF19413">
    <property type="entry name" value="YaiO"/>
    <property type="match status" value="1"/>
</dbReference>
<dbReference type="Gene3D" id="1.25.40.10">
    <property type="entry name" value="Tetratricopeptide repeat domain"/>
    <property type="match status" value="1"/>
</dbReference>
<dbReference type="PANTHER" id="PTHR44943:SF8">
    <property type="entry name" value="TPR REPEAT-CONTAINING PROTEIN MJ0263"/>
    <property type="match status" value="1"/>
</dbReference>
<feature type="signal peptide" evidence="3">
    <location>
        <begin position="1"/>
        <end position="20"/>
    </location>
</feature>
<keyword evidence="1" id="KW-0677">Repeat</keyword>
<organism evidence="5 6">
    <name type="scientific">Pseudobacter ginsenosidimutans</name>
    <dbReference type="NCBI Taxonomy" id="661488"/>
    <lineage>
        <taxon>Bacteria</taxon>
        <taxon>Pseudomonadati</taxon>
        <taxon>Bacteroidota</taxon>
        <taxon>Chitinophagia</taxon>
        <taxon>Chitinophagales</taxon>
        <taxon>Chitinophagaceae</taxon>
        <taxon>Pseudobacter</taxon>
    </lineage>
</organism>
<dbReference type="PANTHER" id="PTHR44943">
    <property type="entry name" value="CELLULOSE SYNTHASE OPERON PROTEIN C"/>
    <property type="match status" value="1"/>
</dbReference>
<dbReference type="InterPro" id="IPR011990">
    <property type="entry name" value="TPR-like_helical_dom_sf"/>
</dbReference>
<dbReference type="SUPFAM" id="SSF48452">
    <property type="entry name" value="TPR-like"/>
    <property type="match status" value="1"/>
</dbReference>
<feature type="chain" id="PRO_5020562827" evidence="3">
    <location>
        <begin position="21"/>
        <end position="417"/>
    </location>
</feature>
<comment type="caution">
    <text evidence="5">The sequence shown here is derived from an EMBL/GenBank/DDBJ whole genome shotgun (WGS) entry which is preliminary data.</text>
</comment>
<evidence type="ECO:0000256" key="2">
    <source>
        <dbReference type="ARBA" id="ARBA00022803"/>
    </source>
</evidence>
<name>A0A4Q7MWT6_9BACT</name>
<feature type="domain" description="YaiO beta-barrel" evidence="4">
    <location>
        <begin position="184"/>
        <end position="355"/>
    </location>
</feature>
<evidence type="ECO:0000313" key="6">
    <source>
        <dbReference type="Proteomes" id="UP000293874"/>
    </source>
</evidence>
<dbReference type="Pfam" id="PF14559">
    <property type="entry name" value="TPR_19"/>
    <property type="match status" value="2"/>
</dbReference>
<dbReference type="EMBL" id="SGXA01000002">
    <property type="protein sequence ID" value="RZS71643.1"/>
    <property type="molecule type" value="Genomic_DNA"/>
</dbReference>
<evidence type="ECO:0000256" key="3">
    <source>
        <dbReference type="SAM" id="SignalP"/>
    </source>
</evidence>
<gene>
    <name evidence="5" type="ORF">EV199_3550</name>
</gene>
<dbReference type="InterPro" id="IPR030887">
    <property type="entry name" value="Beta-barrel_YaiO"/>
</dbReference>
<sequence length="417" mass="47676">MILKKLFVPAFLIATAILHAHTLTAQEKLSSDELLVQARSAAFQQKDYPKAIALCQQALSQSPGYTDIRVFLGRLYFWSDKEDSSRITLDQALRENPSHEDAAVAAASIAYFTNRYKEGLAYCETGLQHHPRSPDLMLQKAKILTAMRDYKPAARLADSLLTIDPKNTEARALSGRIRDYAASNRIGISYDYTHFDKQFSDPWHLISLDYGRQTKYGSIIGRVNYTNRFKTDGVQFEVDAYPSIAKNFYAYVNFGYSADDVVFPKYRGGFSLYANLPKSFEADLGFRYLNFGNDTWIYTGSIGKYYKSFWFNLRAYVTPDDDRISHSYSFTTRYYLGGADDFLHLSLGYGISPDDRTQAIQLNNNYKLLTNRISGGYRFTHRKLNVFLINAGFARVEYLPKTKDNQFTAGIGYQRRF</sequence>
<dbReference type="AlphaFoldDB" id="A0A4Q7MWT6"/>
<dbReference type="InterPro" id="IPR019734">
    <property type="entry name" value="TPR_rpt"/>
</dbReference>
<dbReference type="SMART" id="SM00028">
    <property type="entry name" value="TPR"/>
    <property type="match status" value="4"/>
</dbReference>
<keyword evidence="3" id="KW-0732">Signal</keyword>